<proteinExistence type="predicted"/>
<evidence type="ECO:0000313" key="3">
    <source>
        <dbReference type="Proteomes" id="UP000177515"/>
    </source>
</evidence>
<dbReference type="EMBL" id="CP017755">
    <property type="protein sequence ID" value="AOZ08645.1"/>
    <property type="molecule type" value="Genomic_DNA"/>
</dbReference>
<accession>A0ABM6FAI2</accession>
<name>A0ABM6FAI2_9BURK</name>
<sequence>MMLGMVGAKSPLRFYFEGKWVSHDKEPLWRLAPQLAWYPRFIAQNNIFKSQHDLAMTLTLTEPGKDTAIASFPLVQNAIEEGDLTTERVRSIRYPWVPIPKPATIPADGGAFYPVNLTVNFIETRKPNAFANALGKALADNKSSVTGAVSSETNKALGGGSSSAGNK</sequence>
<evidence type="ECO:0000313" key="2">
    <source>
        <dbReference type="EMBL" id="AOZ08645.1"/>
    </source>
</evidence>
<organism evidence="2 3">
    <name type="scientific">Cupriavidus malaysiensis</name>
    <dbReference type="NCBI Taxonomy" id="367825"/>
    <lineage>
        <taxon>Bacteria</taxon>
        <taxon>Pseudomonadati</taxon>
        <taxon>Pseudomonadota</taxon>
        <taxon>Betaproteobacteria</taxon>
        <taxon>Burkholderiales</taxon>
        <taxon>Burkholderiaceae</taxon>
        <taxon>Cupriavidus</taxon>
    </lineage>
</organism>
<reference evidence="2 3" key="1">
    <citation type="submission" date="2016-10" db="EMBL/GenBank/DDBJ databases">
        <title>Complete genome sequences of three Cupriavidus strains isolated from various Malaysian environments.</title>
        <authorList>
            <person name="Abdullah A.A.-A."/>
            <person name="Shafie N.A.H."/>
            <person name="Lau N.S."/>
        </authorList>
    </citation>
    <scope>NUCLEOTIDE SEQUENCE [LARGE SCALE GENOMIC DNA]</scope>
    <source>
        <strain evidence="2 3">USMAA1020</strain>
    </source>
</reference>
<protein>
    <submittedName>
        <fullName evidence="2">Uncharacterized protein</fullName>
    </submittedName>
</protein>
<feature type="region of interest" description="Disordered" evidence="1">
    <location>
        <begin position="148"/>
        <end position="167"/>
    </location>
</feature>
<gene>
    <name evidence="2" type="ORF">BKK80_22175</name>
</gene>
<keyword evidence="3" id="KW-1185">Reference proteome</keyword>
<dbReference type="Proteomes" id="UP000177515">
    <property type="component" value="Chromosome 2"/>
</dbReference>
<evidence type="ECO:0000256" key="1">
    <source>
        <dbReference type="SAM" id="MobiDB-lite"/>
    </source>
</evidence>
<feature type="compositionally biased region" description="Gly residues" evidence="1">
    <location>
        <begin position="157"/>
        <end position="167"/>
    </location>
</feature>